<dbReference type="Gene3D" id="2.60.120.200">
    <property type="match status" value="1"/>
</dbReference>
<organism evidence="3 4">
    <name type="scientific">Hymenobacter fodinae</name>
    <dbReference type="NCBI Taxonomy" id="2510796"/>
    <lineage>
        <taxon>Bacteria</taxon>
        <taxon>Pseudomonadati</taxon>
        <taxon>Bacteroidota</taxon>
        <taxon>Cytophagia</taxon>
        <taxon>Cytophagales</taxon>
        <taxon>Hymenobacteraceae</taxon>
        <taxon>Hymenobacter</taxon>
    </lineage>
</organism>
<dbReference type="PROSITE" id="PS51257">
    <property type="entry name" value="PROKAR_LIPOPROTEIN"/>
    <property type="match status" value="1"/>
</dbReference>
<feature type="signal peptide" evidence="1">
    <location>
        <begin position="1"/>
        <end position="47"/>
    </location>
</feature>
<dbReference type="Pfam" id="PF18962">
    <property type="entry name" value="Por_Secre_tail"/>
    <property type="match status" value="1"/>
</dbReference>
<dbReference type="EMBL" id="SRLA01000002">
    <property type="protein sequence ID" value="TGE07539.1"/>
    <property type="molecule type" value="Genomic_DNA"/>
</dbReference>
<dbReference type="NCBIfam" id="TIGR04183">
    <property type="entry name" value="Por_Secre_tail"/>
    <property type="match status" value="1"/>
</dbReference>
<dbReference type="NCBIfam" id="NF038128">
    <property type="entry name" value="choice_anch_J"/>
    <property type="match status" value="1"/>
</dbReference>
<dbReference type="InterPro" id="IPR036116">
    <property type="entry name" value="FN3_sf"/>
</dbReference>
<protein>
    <submittedName>
        <fullName evidence="3">T9SS type A sorting domain-containing protein</fullName>
    </submittedName>
</protein>
<feature type="domain" description="Fibronectin type-III" evidence="2">
    <location>
        <begin position="563"/>
        <end position="656"/>
    </location>
</feature>
<evidence type="ECO:0000313" key="4">
    <source>
        <dbReference type="Proteomes" id="UP000298337"/>
    </source>
</evidence>
<evidence type="ECO:0000256" key="1">
    <source>
        <dbReference type="SAM" id="SignalP"/>
    </source>
</evidence>
<dbReference type="SUPFAM" id="SSF49265">
    <property type="entry name" value="Fibronectin type III"/>
    <property type="match status" value="1"/>
</dbReference>
<dbReference type="OrthoDB" id="617614at2"/>
<dbReference type="Pfam" id="PF07675">
    <property type="entry name" value="Cleaved_Adhesin"/>
    <property type="match status" value="1"/>
</dbReference>
<dbReference type="Gene3D" id="2.60.40.10">
    <property type="entry name" value="Immunoglobulins"/>
    <property type="match status" value="2"/>
</dbReference>
<gene>
    <name evidence="3" type="ORF">EU556_07230</name>
</gene>
<dbReference type="InterPro" id="IPR013783">
    <property type="entry name" value="Ig-like_fold"/>
</dbReference>
<evidence type="ECO:0000313" key="3">
    <source>
        <dbReference type="EMBL" id="TGE07539.1"/>
    </source>
</evidence>
<dbReference type="InterPro" id="IPR026444">
    <property type="entry name" value="Secre_tail"/>
</dbReference>
<dbReference type="AlphaFoldDB" id="A0A4Z0P5W5"/>
<reference evidence="3 4" key="1">
    <citation type="submission" date="2019-04" db="EMBL/GenBank/DDBJ databases">
        <authorList>
            <person name="Feng G."/>
            <person name="Zhang J."/>
            <person name="Zhu H."/>
        </authorList>
    </citation>
    <scope>NUCLEOTIDE SEQUENCE [LARGE SCALE GENOMIC DNA]</scope>
    <source>
        <strain evidence="3 4">92R-1</strain>
    </source>
</reference>
<dbReference type="Proteomes" id="UP000298337">
    <property type="component" value="Unassembled WGS sequence"/>
</dbReference>
<name>A0A4Z0P5W5_9BACT</name>
<dbReference type="CDD" id="cd00063">
    <property type="entry name" value="FN3"/>
    <property type="match status" value="1"/>
</dbReference>
<dbReference type="InterPro" id="IPR011628">
    <property type="entry name" value="Cleaved_adhesin"/>
</dbReference>
<proteinExistence type="predicted"/>
<comment type="caution">
    <text evidence="3">The sequence shown here is derived from an EMBL/GenBank/DDBJ whole genome shotgun (WGS) entry which is preliminary data.</text>
</comment>
<feature type="chain" id="PRO_5021257733" evidence="1">
    <location>
        <begin position="48"/>
        <end position="922"/>
    </location>
</feature>
<keyword evidence="4" id="KW-1185">Reference proteome</keyword>
<keyword evidence="1" id="KW-0732">Signal</keyword>
<dbReference type="InterPro" id="IPR003961">
    <property type="entry name" value="FN3_dom"/>
</dbReference>
<accession>A0A4Z0P5W5</accession>
<evidence type="ECO:0000259" key="2">
    <source>
        <dbReference type="PROSITE" id="PS50853"/>
    </source>
</evidence>
<dbReference type="Pfam" id="PF00041">
    <property type="entry name" value="fn3"/>
    <property type="match status" value="1"/>
</dbReference>
<sequence>MLIRLIFHPLSSFFACMRNSYTTRFIAPWRKVLLAAFLGSGATAVHAQTLNYPLASASNVAGTYTDLGSTGTIIATANTDDANSAAQPIGFTFNYNGQSFTDFVLNTNGYIKLGTAAPAAPYYYNGPQVTTGGPINTAAETNLLLPFNVDLESATSATAEYRVATSGTAPNRVCTIQWKNVSDKLSGSIGKQLDNFQFQVKLYETLNRIEFVYGSATAGPGADTFKSVGVGIKGSGTSTTQLISVTKGSTQAWSLASFVPGLYTGNAHNIRKAALPDAGRTYRFEPQKANDASILAVYSLGKLPLASATPHVIRAYVRNEGFSDMANVRVTLTVTGANSFTNSKIIPSLSVGLEGILSFDAFTPTAQGNNTISVSVDNDDNNSNNTATYRQQVTTDTYSVAEAGVPSLGGLGRTVTLGGIFAVRYNTNTTRVVTAVNAQLSDANSVGRTVYGVVMDNSGAILARSADYVVTTADLNAYKTFTFPAPVVVSPGNFHVGLAQAVAPAGTTAFYPMALQTEVPTRPGTFFTTDLQGGITDANDVSSRSFGRFMIEAVTGAPPTCFQPSAVSVSNASATTAVVSITGPANATGYTLIYGPRGFNPASGGTTVTAPSSPFTLTGLTASTTYDLYVRSTCGTTDQSTLVGPTAFTTLCTPPVISAFPYAEDFGTVAVGLQLPCGITVADINADNNTWKTPTAASGNITQANAMVYSYNSTDATKGADDWFFTPALALRAGSRYQLSFKYKTDATTFATAEKLEVKYGATTTPAGQTNLLWRNENITNTALVTTTGGTSANQVLPITPAADGTVYIGFHAYSAPDQFNLYVDDVAINSVVTGVSDALVRAVNVYPNPSAGLFTVEVRGAKAKGAMQVEVTNLLGQRVHTATIRDNSENRLDLSSLANGMYTLKVLSGSDYMIRNIVVQK</sequence>
<dbReference type="PROSITE" id="PS50853">
    <property type="entry name" value="FN3"/>
    <property type="match status" value="1"/>
</dbReference>